<dbReference type="Pfam" id="PF05016">
    <property type="entry name" value="ParE_toxin"/>
    <property type="match status" value="1"/>
</dbReference>
<dbReference type="Gene3D" id="3.30.2310.20">
    <property type="entry name" value="RelE-like"/>
    <property type="match status" value="1"/>
</dbReference>
<keyword evidence="2" id="KW-0255">Endonuclease</keyword>
<accession>A0ABT2EMS1</accession>
<evidence type="ECO:0000256" key="1">
    <source>
        <dbReference type="ARBA" id="ARBA00022649"/>
    </source>
</evidence>
<dbReference type="InterPro" id="IPR035093">
    <property type="entry name" value="RelE/ParE_toxin_dom_sf"/>
</dbReference>
<keyword evidence="2" id="KW-0378">Hydrolase</keyword>
<sequence length="84" mass="10112">MEYRTGAQRQLRDIAKRNPKLAENIVRKIRWLAENAESIDHEKLVGRTEFSLHVGQYRILYELDRKQRRIIITRIAPHNAAYRR</sequence>
<evidence type="ECO:0000313" key="2">
    <source>
        <dbReference type="EMBL" id="MCS3918223.1"/>
    </source>
</evidence>
<dbReference type="Proteomes" id="UP001204798">
    <property type="component" value="Unassembled WGS sequence"/>
</dbReference>
<keyword evidence="3" id="KW-1185">Reference proteome</keyword>
<dbReference type="RefSeq" id="WP_259093806.1">
    <property type="nucleotide sequence ID" value="NZ_CP130454.1"/>
</dbReference>
<dbReference type="EMBL" id="JANUCP010000001">
    <property type="protein sequence ID" value="MCS3918223.1"/>
    <property type="molecule type" value="Genomic_DNA"/>
</dbReference>
<dbReference type="SUPFAM" id="SSF143011">
    <property type="entry name" value="RelE-like"/>
    <property type="match status" value="1"/>
</dbReference>
<keyword evidence="2" id="KW-0540">Nuclease</keyword>
<name>A0ABT2EMS1_9BACT</name>
<organism evidence="2 3">
    <name type="scientific">Candidatus Fervidibacter sacchari</name>
    <dbReference type="NCBI Taxonomy" id="1448929"/>
    <lineage>
        <taxon>Bacteria</taxon>
        <taxon>Candidatus Fervidibacterota</taxon>
        <taxon>Candidatus Fervidibacter</taxon>
    </lineage>
</organism>
<comment type="caution">
    <text evidence="2">The sequence shown here is derived from an EMBL/GenBank/DDBJ whole genome shotgun (WGS) entry which is preliminary data.</text>
</comment>
<dbReference type="InterPro" id="IPR007712">
    <property type="entry name" value="RelE/ParE_toxin"/>
</dbReference>
<gene>
    <name evidence="2" type="ORF">M2350_000620</name>
</gene>
<proteinExistence type="predicted"/>
<keyword evidence="1" id="KW-1277">Toxin-antitoxin system</keyword>
<dbReference type="GO" id="GO:0004519">
    <property type="term" value="F:endonuclease activity"/>
    <property type="evidence" value="ECO:0007669"/>
    <property type="project" value="UniProtKB-KW"/>
</dbReference>
<evidence type="ECO:0000313" key="3">
    <source>
        <dbReference type="Proteomes" id="UP001204798"/>
    </source>
</evidence>
<protein>
    <submittedName>
        <fullName evidence="2">mRNA-degrading endonuclease RelE of RelBE toxin-antitoxin system</fullName>
    </submittedName>
</protein>
<reference evidence="2 3" key="1">
    <citation type="submission" date="2022-08" db="EMBL/GenBank/DDBJ databases">
        <title>Bacterial and archaeal communities from various locations to study Microbial Dark Matter (Phase II).</title>
        <authorList>
            <person name="Stepanauskas R."/>
        </authorList>
    </citation>
    <scope>NUCLEOTIDE SEQUENCE [LARGE SCALE GENOMIC DNA]</scope>
    <source>
        <strain evidence="2 3">PD1</strain>
    </source>
</reference>